<feature type="binding site" evidence="10">
    <location>
        <position position="273"/>
    </location>
    <ligand>
        <name>UDP-N-acetyl-alpha-D-glucosamine</name>
        <dbReference type="ChEBI" id="CHEBI:57705"/>
    </ligand>
</feature>
<evidence type="ECO:0000256" key="2">
    <source>
        <dbReference type="ARBA" id="ARBA00022618"/>
    </source>
</evidence>
<comment type="pathway">
    <text evidence="10">Cell wall biogenesis; peptidoglycan biosynthesis.</text>
</comment>
<evidence type="ECO:0000313" key="14">
    <source>
        <dbReference type="Proteomes" id="UP001209854"/>
    </source>
</evidence>
<evidence type="ECO:0000256" key="8">
    <source>
        <dbReference type="ARBA" id="ARBA00023306"/>
    </source>
</evidence>
<dbReference type="EC" id="2.4.1.227" evidence="10"/>
<evidence type="ECO:0000256" key="4">
    <source>
        <dbReference type="ARBA" id="ARBA00022679"/>
    </source>
</evidence>
<feature type="binding site" evidence="10">
    <location>
        <begin position="292"/>
        <end position="297"/>
    </location>
    <ligand>
        <name>UDP-N-acetyl-alpha-D-glucosamine</name>
        <dbReference type="ChEBI" id="CHEBI:57705"/>
    </ligand>
</feature>
<keyword evidence="5 10" id="KW-0133">Cell shape</keyword>
<keyword evidence="6 10" id="KW-0573">Peptidoglycan synthesis</keyword>
<keyword evidence="3 10" id="KW-0328">Glycosyltransferase</keyword>
<dbReference type="InterPro" id="IPR004276">
    <property type="entry name" value="GlycoTrans_28_N"/>
</dbReference>
<evidence type="ECO:0000256" key="5">
    <source>
        <dbReference type="ARBA" id="ARBA00022960"/>
    </source>
</evidence>
<evidence type="ECO:0000256" key="9">
    <source>
        <dbReference type="ARBA" id="ARBA00023316"/>
    </source>
</evidence>
<keyword evidence="2 10" id="KW-0132">Cell division</keyword>
<dbReference type="InterPro" id="IPR006009">
    <property type="entry name" value="GlcNAc_MurG"/>
</dbReference>
<comment type="similarity">
    <text evidence="10">Belongs to the glycosyltransferase 28 family. MurG subfamily.</text>
</comment>
<evidence type="ECO:0000256" key="6">
    <source>
        <dbReference type="ARBA" id="ARBA00022984"/>
    </source>
</evidence>
<evidence type="ECO:0000256" key="3">
    <source>
        <dbReference type="ARBA" id="ARBA00022676"/>
    </source>
</evidence>
<keyword evidence="7 10" id="KW-0472">Membrane</keyword>
<dbReference type="SUPFAM" id="SSF53756">
    <property type="entry name" value="UDP-Glycosyltransferase/glycogen phosphorylase"/>
    <property type="match status" value="1"/>
</dbReference>
<dbReference type="InterPro" id="IPR007235">
    <property type="entry name" value="Glyco_trans_28_C"/>
</dbReference>
<feature type="binding site" evidence="10">
    <location>
        <position position="318"/>
    </location>
    <ligand>
        <name>UDP-N-acetyl-alpha-D-glucosamine</name>
        <dbReference type="ChEBI" id="CHEBI:57705"/>
    </ligand>
</feature>
<evidence type="ECO:0000256" key="7">
    <source>
        <dbReference type="ARBA" id="ARBA00023136"/>
    </source>
</evidence>
<dbReference type="PANTHER" id="PTHR21015">
    <property type="entry name" value="UDP-N-ACETYLGLUCOSAMINE--N-ACETYLMURAMYL-(PENTAPEPTIDE) PYROPHOSPHORYL-UNDECAPRENOL N-ACETYLGLUCOSAMINE TRANSFERASE 1"/>
    <property type="match status" value="1"/>
</dbReference>
<keyword evidence="8 10" id="KW-0131">Cell cycle</keyword>
<dbReference type="CDD" id="cd03785">
    <property type="entry name" value="GT28_MurG"/>
    <property type="match status" value="1"/>
</dbReference>
<evidence type="ECO:0000313" key="13">
    <source>
        <dbReference type="EMBL" id="MCW7553573.1"/>
    </source>
</evidence>
<proteinExistence type="inferred from homology"/>
<feature type="domain" description="Glycosyl transferase family 28 C-terminal" evidence="12">
    <location>
        <begin position="195"/>
        <end position="365"/>
    </location>
</feature>
<dbReference type="Proteomes" id="UP001209854">
    <property type="component" value="Unassembled WGS sequence"/>
</dbReference>
<comment type="catalytic activity">
    <reaction evidence="10">
        <text>di-trans,octa-cis-undecaprenyl diphospho-N-acetyl-alpha-D-muramoyl-L-alanyl-D-glutamyl-meso-2,6-diaminopimeloyl-D-alanyl-D-alanine + UDP-N-acetyl-alpha-D-glucosamine = di-trans,octa-cis-undecaprenyl diphospho-[N-acetyl-alpha-D-glucosaminyl-(1-&gt;4)]-N-acetyl-alpha-D-muramoyl-L-alanyl-D-glutamyl-meso-2,6-diaminopimeloyl-D-alanyl-D-alanine + UDP + H(+)</text>
        <dbReference type="Rhea" id="RHEA:31227"/>
        <dbReference type="ChEBI" id="CHEBI:15378"/>
        <dbReference type="ChEBI" id="CHEBI:57705"/>
        <dbReference type="ChEBI" id="CHEBI:58223"/>
        <dbReference type="ChEBI" id="CHEBI:61387"/>
        <dbReference type="ChEBI" id="CHEBI:61388"/>
        <dbReference type="EC" id="2.4.1.227"/>
    </reaction>
</comment>
<organism evidence="13 14">
    <name type="scientific">Endozoicomonas gorgoniicola</name>
    <dbReference type="NCBI Taxonomy" id="1234144"/>
    <lineage>
        <taxon>Bacteria</taxon>
        <taxon>Pseudomonadati</taxon>
        <taxon>Pseudomonadota</taxon>
        <taxon>Gammaproteobacteria</taxon>
        <taxon>Oceanospirillales</taxon>
        <taxon>Endozoicomonadaceae</taxon>
        <taxon>Endozoicomonas</taxon>
    </lineage>
</organism>
<accession>A0ABT3MWY8</accession>
<dbReference type="Gene3D" id="3.40.50.2000">
    <property type="entry name" value="Glycogen Phosphorylase B"/>
    <property type="match status" value="2"/>
</dbReference>
<dbReference type="Pfam" id="PF03033">
    <property type="entry name" value="Glyco_transf_28"/>
    <property type="match status" value="1"/>
</dbReference>
<keyword evidence="1 10" id="KW-1003">Cell membrane</keyword>
<feature type="binding site" evidence="10">
    <location>
        <begin position="20"/>
        <end position="22"/>
    </location>
    <ligand>
        <name>UDP-N-acetyl-alpha-D-glucosamine</name>
        <dbReference type="ChEBI" id="CHEBI:57705"/>
    </ligand>
</feature>
<feature type="domain" description="Glycosyltransferase family 28 N-terminal" evidence="11">
    <location>
        <begin position="13"/>
        <end position="149"/>
    </location>
</feature>
<comment type="caution">
    <text evidence="13">The sequence shown here is derived from an EMBL/GenBank/DDBJ whole genome shotgun (WGS) entry which is preliminary data.</text>
</comment>
<gene>
    <name evidence="10 13" type="primary">murG</name>
    <name evidence="13" type="ORF">NX722_13240</name>
</gene>
<dbReference type="RefSeq" id="WP_262568391.1">
    <property type="nucleotide sequence ID" value="NZ_JAPFCC010000001.1"/>
</dbReference>
<evidence type="ECO:0000256" key="1">
    <source>
        <dbReference type="ARBA" id="ARBA00022475"/>
    </source>
</evidence>
<comment type="function">
    <text evidence="10">Cell wall formation. Catalyzes the transfer of a GlcNAc subunit on undecaprenyl-pyrophosphoryl-MurNAc-pentapeptide (lipid intermediate I) to form undecaprenyl-pyrophosphoryl-MurNAc-(pentapeptide)GlcNAc (lipid intermediate II).</text>
</comment>
<dbReference type="GO" id="GO:0016757">
    <property type="term" value="F:glycosyltransferase activity"/>
    <property type="evidence" value="ECO:0007669"/>
    <property type="project" value="UniProtKB-KW"/>
</dbReference>
<dbReference type="Pfam" id="PF04101">
    <property type="entry name" value="Glyco_tran_28_C"/>
    <property type="match status" value="1"/>
</dbReference>
<reference evidence="13 14" key="1">
    <citation type="submission" date="2022-10" db="EMBL/GenBank/DDBJ databases">
        <title>High-quality genome sequences of two octocoral-associated bacteria, Endozoicomonas euniceicola EF212 and Endozoicomonas gorgoniicola PS125.</title>
        <authorList>
            <person name="Chiou Y.-J."/>
            <person name="Chen Y.-H."/>
        </authorList>
    </citation>
    <scope>NUCLEOTIDE SEQUENCE [LARGE SCALE GENOMIC DNA]</scope>
    <source>
        <strain evidence="13 14">PS125</strain>
    </source>
</reference>
<dbReference type="HAMAP" id="MF_00033">
    <property type="entry name" value="MurG"/>
    <property type="match status" value="1"/>
</dbReference>
<keyword evidence="4 10" id="KW-0808">Transferase</keyword>
<keyword evidence="9 10" id="KW-0961">Cell wall biogenesis/degradation</keyword>
<comment type="subcellular location">
    <subcellularLocation>
        <location evidence="10">Cell membrane</location>
        <topology evidence="10">Peripheral membrane protein</topology>
        <orientation evidence="10">Cytoplasmic side</orientation>
    </subcellularLocation>
</comment>
<evidence type="ECO:0000259" key="12">
    <source>
        <dbReference type="Pfam" id="PF04101"/>
    </source>
</evidence>
<evidence type="ECO:0000259" key="11">
    <source>
        <dbReference type="Pfam" id="PF03033"/>
    </source>
</evidence>
<feature type="binding site" evidence="10">
    <location>
        <position position="132"/>
    </location>
    <ligand>
        <name>UDP-N-acetyl-alpha-D-glucosamine</name>
        <dbReference type="ChEBI" id="CHEBI:57705"/>
    </ligand>
</feature>
<feature type="binding site" evidence="10">
    <location>
        <position position="175"/>
    </location>
    <ligand>
        <name>UDP-N-acetyl-alpha-D-glucosamine</name>
        <dbReference type="ChEBI" id="CHEBI:57705"/>
    </ligand>
</feature>
<name>A0ABT3MWY8_9GAMM</name>
<sequence>MSEHSSAVKKPVIVVMAGGTGGHIFPALATAQELKARGFAIHWLGTPGSMEAELVPKYGFDISFLPVTGLRGKGLSFLLKAPWRISVSLLRAVRVLRQHNPVCVLGMGGYVTGPGGLAARLLGVPLVIHEQNAIAGLTNKVLARISSRVLEAFPGTFQKTGMSTKKVFHTGNPVRNDIHSAVQKLEQRGETPVRLLVVGGSRGAQVFNQTVPVALSLLKESLKEQQNESLNEKPQTVAEESLQVWHQTGKGKLDTTRQLYCDHGVDGRVEEFIDDMAEAYDWADLILCRSGALTVSELAVAGRASILVPYPWAVDDHQTANGHYLVEQSAALMIQQNEFNQGSLARMLQELIANRSRLEQMGAAARSIALPESTRQVAEHCLEVADV</sequence>
<dbReference type="EMBL" id="JAPFCC010000001">
    <property type="protein sequence ID" value="MCW7553573.1"/>
    <property type="molecule type" value="Genomic_DNA"/>
</dbReference>
<dbReference type="NCBIfam" id="TIGR01133">
    <property type="entry name" value="murG"/>
    <property type="match status" value="1"/>
</dbReference>
<feature type="binding site" evidence="10">
    <location>
        <position position="201"/>
    </location>
    <ligand>
        <name>UDP-N-acetyl-alpha-D-glucosamine</name>
        <dbReference type="ChEBI" id="CHEBI:57705"/>
    </ligand>
</feature>
<evidence type="ECO:0000256" key="10">
    <source>
        <dbReference type="HAMAP-Rule" id="MF_00033"/>
    </source>
</evidence>
<dbReference type="PANTHER" id="PTHR21015:SF22">
    <property type="entry name" value="GLYCOSYLTRANSFERASE"/>
    <property type="match status" value="1"/>
</dbReference>
<protein>
    <recommendedName>
        <fullName evidence="10">UDP-N-acetylglucosamine--N-acetylmuramyl-(pentapeptide) pyrophosphoryl-undecaprenol N-acetylglucosamine transferase</fullName>
        <ecNumber evidence="10">2.4.1.227</ecNumber>
    </recommendedName>
    <alternativeName>
        <fullName evidence="10">Undecaprenyl-PP-MurNAc-pentapeptide-UDPGlcNAc GlcNAc transferase</fullName>
    </alternativeName>
</protein>
<keyword evidence="14" id="KW-1185">Reference proteome</keyword>